<dbReference type="InterPro" id="IPR038883">
    <property type="entry name" value="AN11006-like"/>
</dbReference>
<accession>A0AB37VWY0</accession>
<feature type="compositionally biased region" description="Polar residues" evidence="1">
    <location>
        <begin position="1"/>
        <end position="10"/>
    </location>
</feature>
<dbReference type="AlphaFoldDB" id="A0AB37VWY0"/>
<proteinExistence type="predicted"/>
<evidence type="ECO:0000313" key="3">
    <source>
        <dbReference type="Proteomes" id="UP000292340"/>
    </source>
</evidence>
<evidence type="ECO:0008006" key="4">
    <source>
        <dbReference type="Google" id="ProtNLM"/>
    </source>
</evidence>
<gene>
    <name evidence="2" type="ORF">AA0115_g12925</name>
</gene>
<dbReference type="EMBL" id="PDXB01000111">
    <property type="protein sequence ID" value="RYN15625.1"/>
    <property type="molecule type" value="Genomic_DNA"/>
</dbReference>
<dbReference type="PANTHER" id="PTHR42085">
    <property type="entry name" value="F-BOX DOMAIN-CONTAINING PROTEIN"/>
    <property type="match status" value="1"/>
</dbReference>
<feature type="region of interest" description="Disordered" evidence="1">
    <location>
        <begin position="1"/>
        <end position="29"/>
    </location>
</feature>
<organism evidence="2 3">
    <name type="scientific">Alternaria tenuissima</name>
    <dbReference type="NCBI Taxonomy" id="119927"/>
    <lineage>
        <taxon>Eukaryota</taxon>
        <taxon>Fungi</taxon>
        <taxon>Dikarya</taxon>
        <taxon>Ascomycota</taxon>
        <taxon>Pezizomycotina</taxon>
        <taxon>Dothideomycetes</taxon>
        <taxon>Pleosporomycetidae</taxon>
        <taxon>Pleosporales</taxon>
        <taxon>Pleosporineae</taxon>
        <taxon>Pleosporaceae</taxon>
        <taxon>Alternaria</taxon>
        <taxon>Alternaria sect. Alternaria</taxon>
        <taxon>Alternaria alternata complex</taxon>
    </lineage>
</organism>
<evidence type="ECO:0000313" key="2">
    <source>
        <dbReference type="EMBL" id="RYN15625.1"/>
    </source>
</evidence>
<reference evidence="2" key="1">
    <citation type="submission" date="2017-10" db="EMBL/GenBank/DDBJ databases">
        <authorList>
            <person name="Armitage A.D."/>
            <person name="Barbara D.J."/>
            <person name="Woodhall J.W."/>
            <person name="Sreenivasaprasad S."/>
            <person name="Lane C.R."/>
            <person name="Clarkson J.P."/>
            <person name="Harrison R.J."/>
        </authorList>
    </citation>
    <scope>NUCLEOTIDE SEQUENCE</scope>
    <source>
        <strain evidence="2">FERA 1164</strain>
    </source>
</reference>
<protein>
    <recommendedName>
        <fullName evidence="4">F-box domain-containing protein</fullName>
    </recommendedName>
</protein>
<name>A0AB37VWY0_9PLEO</name>
<reference evidence="2" key="2">
    <citation type="journal article" date="2019" name="bioRxiv">
        <title>Genomics, evolutionary history and diagnostics of the Alternaria alternata species group including apple and Asian pear pathotypes.</title>
        <authorList>
            <person name="Armitage A.D."/>
            <person name="Cockerton H.M."/>
            <person name="Sreenivasaprasad S."/>
            <person name="Woodhall J.W."/>
            <person name="Lane C.R."/>
            <person name="Harrison R.J."/>
            <person name="Clarkson J.P."/>
        </authorList>
    </citation>
    <scope>NUCLEOTIDE SEQUENCE</scope>
    <source>
        <strain evidence="2">FERA 1164</strain>
    </source>
</reference>
<sequence length="176" mass="20228">MSNSVSENTPSPGPGASARQKLGDQAQSREALHQITEQNATSSPLLRLPAEIRNMVFNHVFQDERYFIGTCYDLEERPSLRRDLGLFLVSRHLYHETALLPYKLGVFKVADDYHDRSVLIPLKGFLRERSKAQIEVMARVECYDSRYMVMEVMGSGVYWVARLQLTWPAFRSTDNE</sequence>
<comment type="caution">
    <text evidence="2">The sequence shown here is derived from an EMBL/GenBank/DDBJ whole genome shotgun (WGS) entry which is preliminary data.</text>
</comment>
<dbReference type="PANTHER" id="PTHR42085:SF1">
    <property type="entry name" value="F-BOX DOMAIN-CONTAINING PROTEIN"/>
    <property type="match status" value="1"/>
</dbReference>
<dbReference type="Proteomes" id="UP000292340">
    <property type="component" value="Unassembled WGS sequence"/>
</dbReference>
<evidence type="ECO:0000256" key="1">
    <source>
        <dbReference type="SAM" id="MobiDB-lite"/>
    </source>
</evidence>